<dbReference type="EMBL" id="JAGHQM010000427">
    <property type="protein sequence ID" value="KAH0562021.1"/>
    <property type="molecule type" value="Genomic_DNA"/>
</dbReference>
<gene>
    <name evidence="2" type="ORF">GP486_003275</name>
</gene>
<dbReference type="PANTHER" id="PTHR28180:SF5">
    <property type="entry name" value="DNA POLYMERASE ALPHA SUBUNIT B"/>
    <property type="match status" value="1"/>
</dbReference>
<comment type="caution">
    <text evidence="2">The sequence shown here is derived from an EMBL/GenBank/DDBJ whole genome shotgun (WGS) entry which is preliminary data.</text>
</comment>
<dbReference type="Proteomes" id="UP000750711">
    <property type="component" value="Unassembled WGS sequence"/>
</dbReference>
<dbReference type="AlphaFoldDB" id="A0A9P8RRB4"/>
<reference evidence="2" key="1">
    <citation type="submission" date="2021-03" db="EMBL/GenBank/DDBJ databases">
        <title>Comparative genomics and phylogenomic investigation of the class Geoglossomycetes provide insights into ecological specialization and systematics.</title>
        <authorList>
            <person name="Melie T."/>
            <person name="Pirro S."/>
            <person name="Miller A.N."/>
            <person name="Quandt A."/>
        </authorList>
    </citation>
    <scope>NUCLEOTIDE SEQUENCE</scope>
    <source>
        <strain evidence="2">CAQ_001_2017</strain>
    </source>
</reference>
<evidence type="ECO:0000313" key="2">
    <source>
        <dbReference type="EMBL" id="KAH0562021.1"/>
    </source>
</evidence>
<keyword evidence="3" id="KW-1185">Reference proteome</keyword>
<proteinExistence type="predicted"/>
<keyword evidence="1" id="KW-0812">Transmembrane</keyword>
<protein>
    <submittedName>
        <fullName evidence="2">Uncharacterized protein</fullName>
    </submittedName>
</protein>
<organism evidence="2 3">
    <name type="scientific">Trichoglossum hirsutum</name>
    <dbReference type="NCBI Taxonomy" id="265104"/>
    <lineage>
        <taxon>Eukaryota</taxon>
        <taxon>Fungi</taxon>
        <taxon>Dikarya</taxon>
        <taxon>Ascomycota</taxon>
        <taxon>Pezizomycotina</taxon>
        <taxon>Geoglossomycetes</taxon>
        <taxon>Geoglossales</taxon>
        <taxon>Geoglossaceae</taxon>
        <taxon>Trichoglossum</taxon>
    </lineage>
</organism>
<keyword evidence="1" id="KW-0472">Membrane</keyword>
<dbReference type="PANTHER" id="PTHR28180">
    <property type="entry name" value="CONSERVED MITOCHONDRIAL PROTEIN-RELATED"/>
    <property type="match status" value="1"/>
</dbReference>
<evidence type="ECO:0000313" key="3">
    <source>
        <dbReference type="Proteomes" id="UP000750711"/>
    </source>
</evidence>
<feature type="transmembrane region" description="Helical" evidence="1">
    <location>
        <begin position="70"/>
        <end position="91"/>
    </location>
</feature>
<dbReference type="InterPro" id="IPR052999">
    <property type="entry name" value="PTS1_Protein"/>
</dbReference>
<accession>A0A9P8RRB4</accession>
<keyword evidence="1" id="KW-1133">Transmembrane helix</keyword>
<evidence type="ECO:0000256" key="1">
    <source>
        <dbReference type="SAM" id="Phobius"/>
    </source>
</evidence>
<name>A0A9P8RRB4_9PEZI</name>
<sequence>MTTHEELFNALRENFPPSLREEGWYLTTASSLVATGKVDSLASLYLYLTSLSQFSTSDQRKCLSRRLREVLLKEWILVGIPLVVSALAALARVEKEEDTVGFEK</sequence>